<reference evidence="2" key="1">
    <citation type="submission" date="2020-11" db="EMBL/GenBank/DDBJ databases">
        <authorList>
            <person name="Tran Van P."/>
        </authorList>
    </citation>
    <scope>NUCLEOTIDE SEQUENCE</scope>
</reference>
<protein>
    <submittedName>
        <fullName evidence="2">Uncharacterized protein</fullName>
    </submittedName>
</protein>
<sequence>MKKVEFGGNAGCTRTNNVVVDADIGGTEIPCKLIARLNTMPTRQHYQHYRGDHRHVGGMPAAPSINTLISVRKTVAHSSPDVAMVKMSSRLEYDIVTLIELVENRLFAGQNKGRVQGQSNFTKLDQKQQLKVGTTHETVCLSVADNDLVGVYASTISAPTPTPIISRARARAGSEPAFAWRESGKPFRKKPPPVHPTEIRTSISPSSAVELNTSALANYATEAEPFQIPRSNISQLGHPRFTPLK</sequence>
<evidence type="ECO:0000313" key="2">
    <source>
        <dbReference type="EMBL" id="CAD7431324.1"/>
    </source>
</evidence>
<accession>A0A7R9EDV2</accession>
<proteinExistence type="predicted"/>
<dbReference type="EMBL" id="OB794913">
    <property type="protein sequence ID" value="CAD7431324.1"/>
    <property type="molecule type" value="Genomic_DNA"/>
</dbReference>
<evidence type="ECO:0000256" key="1">
    <source>
        <dbReference type="SAM" id="MobiDB-lite"/>
    </source>
</evidence>
<gene>
    <name evidence="2" type="ORF">TMSB3V08_LOCUS8062</name>
</gene>
<name>A0A7R9EDV2_9NEOP</name>
<feature type="region of interest" description="Disordered" evidence="1">
    <location>
        <begin position="183"/>
        <end position="206"/>
    </location>
</feature>
<organism evidence="2">
    <name type="scientific">Timema monikensis</name>
    <dbReference type="NCBI Taxonomy" id="170555"/>
    <lineage>
        <taxon>Eukaryota</taxon>
        <taxon>Metazoa</taxon>
        <taxon>Ecdysozoa</taxon>
        <taxon>Arthropoda</taxon>
        <taxon>Hexapoda</taxon>
        <taxon>Insecta</taxon>
        <taxon>Pterygota</taxon>
        <taxon>Neoptera</taxon>
        <taxon>Polyneoptera</taxon>
        <taxon>Phasmatodea</taxon>
        <taxon>Timematodea</taxon>
        <taxon>Timematoidea</taxon>
        <taxon>Timematidae</taxon>
        <taxon>Timema</taxon>
    </lineage>
</organism>
<dbReference type="AlphaFoldDB" id="A0A7R9EDV2"/>